<dbReference type="PANTHER" id="PTHR33540:SF2">
    <property type="entry name" value="TRNA THREONYLCARBAMOYLADENOSINE BIOSYNTHESIS PROTEIN TSAE"/>
    <property type="match status" value="1"/>
</dbReference>
<reference evidence="11 12" key="1">
    <citation type="submission" date="2006-10" db="EMBL/GenBank/DDBJ databases">
        <title>Complete sequence of chromosome of Pelobacter propionicus DSM 2379.</title>
        <authorList>
            <consortium name="US DOE Joint Genome Institute"/>
            <person name="Copeland A."/>
            <person name="Lucas S."/>
            <person name="Lapidus A."/>
            <person name="Barry K."/>
            <person name="Detter J.C."/>
            <person name="Glavina del Rio T."/>
            <person name="Hammon N."/>
            <person name="Israni S."/>
            <person name="Dalin E."/>
            <person name="Tice H."/>
            <person name="Pitluck S."/>
            <person name="Saunders E."/>
            <person name="Brettin T."/>
            <person name="Bruce D."/>
            <person name="Han C."/>
            <person name="Tapia R."/>
            <person name="Schmutz J."/>
            <person name="Larimer F."/>
            <person name="Land M."/>
            <person name="Hauser L."/>
            <person name="Kyrpides N."/>
            <person name="Kim E."/>
            <person name="Lovley D."/>
            <person name="Richardson P."/>
        </authorList>
    </citation>
    <scope>NUCLEOTIDE SEQUENCE [LARGE SCALE GENOMIC DNA]</scope>
    <source>
        <strain evidence="12">DSM 2379 / NBRC 103807 / OttBd1</strain>
    </source>
</reference>
<dbReference type="PANTHER" id="PTHR33540">
    <property type="entry name" value="TRNA THREONYLCARBAMOYLADENOSINE BIOSYNTHESIS PROTEIN TSAE"/>
    <property type="match status" value="1"/>
</dbReference>
<keyword evidence="12" id="KW-1185">Reference proteome</keyword>
<dbReference type="RefSeq" id="WP_011736128.1">
    <property type="nucleotide sequence ID" value="NC_008609.1"/>
</dbReference>
<dbReference type="HOGENOM" id="CLU_087829_3_0_7"/>
<evidence type="ECO:0000256" key="2">
    <source>
        <dbReference type="ARBA" id="ARBA00007599"/>
    </source>
</evidence>
<evidence type="ECO:0000313" key="12">
    <source>
        <dbReference type="Proteomes" id="UP000006732"/>
    </source>
</evidence>
<dbReference type="eggNOG" id="COG0802">
    <property type="taxonomic scope" value="Bacteria"/>
</dbReference>
<dbReference type="OrthoDB" id="9799110at2"/>
<proteinExistence type="inferred from homology"/>
<dbReference type="NCBIfam" id="TIGR00150">
    <property type="entry name" value="T6A_YjeE"/>
    <property type="match status" value="1"/>
</dbReference>
<evidence type="ECO:0000256" key="8">
    <source>
        <dbReference type="ARBA" id="ARBA00022840"/>
    </source>
</evidence>
<dbReference type="GO" id="GO:0005524">
    <property type="term" value="F:ATP binding"/>
    <property type="evidence" value="ECO:0007669"/>
    <property type="project" value="UniProtKB-KW"/>
</dbReference>
<keyword evidence="7" id="KW-0547">Nucleotide-binding</keyword>
<evidence type="ECO:0000256" key="3">
    <source>
        <dbReference type="ARBA" id="ARBA00019010"/>
    </source>
</evidence>
<keyword evidence="6" id="KW-0479">Metal-binding</keyword>
<evidence type="ECO:0000256" key="10">
    <source>
        <dbReference type="ARBA" id="ARBA00032441"/>
    </source>
</evidence>
<organism evidence="11 12">
    <name type="scientific">Pelobacter propionicus (strain DSM 2379 / NBRC 103807 / OttBd1)</name>
    <dbReference type="NCBI Taxonomy" id="338966"/>
    <lineage>
        <taxon>Bacteria</taxon>
        <taxon>Pseudomonadati</taxon>
        <taxon>Thermodesulfobacteriota</taxon>
        <taxon>Desulfuromonadia</taxon>
        <taxon>Desulfuromonadales</taxon>
        <taxon>Desulfuromonadaceae</taxon>
        <taxon>Pelobacter</taxon>
    </lineage>
</organism>
<evidence type="ECO:0000256" key="1">
    <source>
        <dbReference type="ARBA" id="ARBA00004496"/>
    </source>
</evidence>
<dbReference type="InterPro" id="IPR027417">
    <property type="entry name" value="P-loop_NTPase"/>
</dbReference>
<keyword evidence="9" id="KW-0460">Magnesium</keyword>
<evidence type="ECO:0000256" key="9">
    <source>
        <dbReference type="ARBA" id="ARBA00022842"/>
    </source>
</evidence>
<dbReference type="Proteomes" id="UP000006732">
    <property type="component" value="Chromosome"/>
</dbReference>
<dbReference type="SUPFAM" id="SSF52540">
    <property type="entry name" value="P-loop containing nucleoside triphosphate hydrolases"/>
    <property type="match status" value="1"/>
</dbReference>
<keyword evidence="8" id="KW-0067">ATP-binding</keyword>
<dbReference type="GO" id="GO:0046872">
    <property type="term" value="F:metal ion binding"/>
    <property type="evidence" value="ECO:0007669"/>
    <property type="project" value="UniProtKB-KW"/>
</dbReference>
<evidence type="ECO:0000256" key="5">
    <source>
        <dbReference type="ARBA" id="ARBA00022694"/>
    </source>
</evidence>
<gene>
    <name evidence="11" type="ordered locus">Ppro_2261</name>
</gene>
<keyword evidence="5" id="KW-0819">tRNA processing</keyword>
<comment type="similarity">
    <text evidence="2">Belongs to the TsaE family.</text>
</comment>
<evidence type="ECO:0000313" key="11">
    <source>
        <dbReference type="EMBL" id="ABK99868.1"/>
    </source>
</evidence>
<dbReference type="AlphaFoldDB" id="A1AR98"/>
<dbReference type="KEGG" id="ppd:Ppro_2261"/>
<accession>A1AR98</accession>
<dbReference type="Pfam" id="PF02367">
    <property type="entry name" value="TsaE"/>
    <property type="match status" value="1"/>
</dbReference>
<evidence type="ECO:0000256" key="7">
    <source>
        <dbReference type="ARBA" id="ARBA00022741"/>
    </source>
</evidence>
<sequence>MKRLSLATSSPAETEELGRRLGEMLIPGTFVALCGELGGGKTCFTRGVVSGAAPQSAHLVASPTFAIMNEYPGTPPIYHFDFYRLSSCHEIAELGFEDFFQGEGICLAEWSERLEELLPVERLSVTFQHDGDDRRIITIQAEGAGPEALLERLDARQEPRNALT</sequence>
<dbReference type="InterPro" id="IPR003442">
    <property type="entry name" value="T6A_TsaE"/>
</dbReference>
<protein>
    <recommendedName>
        <fullName evidence="3">tRNA threonylcarbamoyladenosine biosynthesis protein TsaE</fullName>
    </recommendedName>
    <alternativeName>
        <fullName evidence="10">t(6)A37 threonylcarbamoyladenosine biosynthesis protein TsaE</fullName>
    </alternativeName>
</protein>
<dbReference type="Gene3D" id="3.40.50.300">
    <property type="entry name" value="P-loop containing nucleotide triphosphate hydrolases"/>
    <property type="match status" value="1"/>
</dbReference>
<evidence type="ECO:0000256" key="6">
    <source>
        <dbReference type="ARBA" id="ARBA00022723"/>
    </source>
</evidence>
<dbReference type="STRING" id="338966.Ppro_2261"/>
<dbReference type="EMBL" id="CP000482">
    <property type="protein sequence ID" value="ABK99868.1"/>
    <property type="molecule type" value="Genomic_DNA"/>
</dbReference>
<comment type="subcellular location">
    <subcellularLocation>
        <location evidence="1">Cytoplasm</location>
    </subcellularLocation>
</comment>
<dbReference type="GO" id="GO:0002949">
    <property type="term" value="P:tRNA threonylcarbamoyladenosine modification"/>
    <property type="evidence" value="ECO:0007669"/>
    <property type="project" value="InterPro"/>
</dbReference>
<evidence type="ECO:0000256" key="4">
    <source>
        <dbReference type="ARBA" id="ARBA00022490"/>
    </source>
</evidence>
<name>A1AR98_PELPD</name>
<dbReference type="GO" id="GO:0005737">
    <property type="term" value="C:cytoplasm"/>
    <property type="evidence" value="ECO:0007669"/>
    <property type="project" value="UniProtKB-SubCell"/>
</dbReference>
<keyword evidence="4" id="KW-0963">Cytoplasm</keyword>